<reference evidence="1 2" key="1">
    <citation type="submission" date="2015-11" db="EMBL/GenBank/DDBJ databases">
        <title>Draft genome sequences of new species of the genus Lactobacillus isolated from orchardgrass silage.</title>
        <authorList>
            <person name="Tohno M."/>
            <person name="Tanizawa Y."/>
            <person name="Arita M."/>
        </authorList>
    </citation>
    <scope>NUCLEOTIDE SEQUENCE [LARGE SCALE GENOMIC DNA]</scope>
    <source>
        <strain evidence="1 2">IWT140</strain>
    </source>
</reference>
<protein>
    <recommendedName>
        <fullName evidence="3">DUF3310 domain-containing protein</fullName>
    </recommendedName>
</protein>
<dbReference type="Proteomes" id="UP000198430">
    <property type="component" value="Unassembled WGS sequence"/>
</dbReference>
<dbReference type="EMBL" id="BCMH01000012">
    <property type="protein sequence ID" value="GAX04094.1"/>
    <property type="molecule type" value="Genomic_DNA"/>
</dbReference>
<keyword evidence="2" id="KW-1185">Reference proteome</keyword>
<dbReference type="InterPro" id="IPR021739">
    <property type="entry name" value="SaV-like"/>
</dbReference>
<evidence type="ECO:0008006" key="3">
    <source>
        <dbReference type="Google" id="ProtNLM"/>
    </source>
</evidence>
<name>A0A1Z5IQP6_9LACO</name>
<organism evidence="1 2">
    <name type="scientific">Secundilactobacillus pentosiphilus</name>
    <dbReference type="NCBI Taxonomy" id="1714682"/>
    <lineage>
        <taxon>Bacteria</taxon>
        <taxon>Bacillati</taxon>
        <taxon>Bacillota</taxon>
        <taxon>Bacilli</taxon>
        <taxon>Lactobacillales</taxon>
        <taxon>Lactobacillaceae</taxon>
        <taxon>Secundilactobacillus</taxon>
    </lineage>
</organism>
<sequence length="154" mass="17921">MSKTKPSYYQNNGKDLFARFEDGLMTPEENRGFYKGNVFKYMTRYMGKGGLGDLDKGMVYLNRLEQYEQKLDLEQYEQKSDEQKGIPQSNSVKRAYLVYLEDFNDVEFIEIYPSYEDAESAIDGMVKPKTGTYYIGQVILSKQVIDYVRSNAKN</sequence>
<comment type="caution">
    <text evidence="1">The sequence shown here is derived from an EMBL/GenBank/DDBJ whole genome shotgun (WGS) entry which is preliminary data.</text>
</comment>
<proteinExistence type="predicted"/>
<evidence type="ECO:0000313" key="1">
    <source>
        <dbReference type="EMBL" id="GAX04094.1"/>
    </source>
</evidence>
<dbReference type="RefSeq" id="WP_089089051.1">
    <property type="nucleotide sequence ID" value="NZ_BCMH01000012.1"/>
</dbReference>
<dbReference type="AlphaFoldDB" id="A0A1Z5IQP6"/>
<accession>A0A1Z5IQP6</accession>
<dbReference type="Pfam" id="PF11753">
    <property type="entry name" value="DUF3310"/>
    <property type="match status" value="1"/>
</dbReference>
<evidence type="ECO:0000313" key="2">
    <source>
        <dbReference type="Proteomes" id="UP000198430"/>
    </source>
</evidence>
<gene>
    <name evidence="1" type="ORF">IWT140_01731</name>
</gene>